<organism evidence="3 4">
    <name type="scientific">Streptomyces nanshensis</name>
    <dbReference type="NCBI Taxonomy" id="518642"/>
    <lineage>
        <taxon>Bacteria</taxon>
        <taxon>Bacillati</taxon>
        <taxon>Actinomycetota</taxon>
        <taxon>Actinomycetes</taxon>
        <taxon>Kitasatosporales</taxon>
        <taxon>Streptomycetaceae</taxon>
        <taxon>Streptomyces</taxon>
    </lineage>
</organism>
<evidence type="ECO:0000256" key="1">
    <source>
        <dbReference type="SAM" id="MobiDB-lite"/>
    </source>
</evidence>
<keyword evidence="4" id="KW-1185">Reference proteome</keyword>
<evidence type="ECO:0000313" key="3">
    <source>
        <dbReference type="EMBL" id="OEV14110.1"/>
    </source>
</evidence>
<sequence length="111" mass="11729">MPDFDSVELTTAVQAIRDQLTRAAEAAADEPLRFDVGEIQMEFAVELRQDAAAKGGFKAWVLSADAEAKAGRSRTHRVSFTLTPRNAATGDGLRIGNETPGGTDGFGHAGP</sequence>
<protein>
    <recommendedName>
        <fullName evidence="2">Trypsin-co-occurring domain-containing protein</fullName>
    </recommendedName>
</protein>
<name>A0A1E7LD72_9ACTN</name>
<feature type="compositionally biased region" description="Gly residues" evidence="1">
    <location>
        <begin position="102"/>
        <end position="111"/>
    </location>
</feature>
<dbReference type="PATRIC" id="fig|518642.10.peg.2485"/>
<reference evidence="3 4" key="1">
    <citation type="journal article" date="2016" name="Front. Microbiol.">
        <title>Comparative Genomics Analysis of Streptomyces Species Reveals Their Adaptation to the Marine Environment and Their Diversity at the Genomic Level.</title>
        <authorList>
            <person name="Tian X."/>
            <person name="Zhang Z."/>
            <person name="Yang T."/>
            <person name="Chen M."/>
            <person name="Li J."/>
            <person name="Chen F."/>
            <person name="Yang J."/>
            <person name="Li W."/>
            <person name="Zhang B."/>
            <person name="Zhang Z."/>
            <person name="Wu J."/>
            <person name="Zhang C."/>
            <person name="Long L."/>
            <person name="Xiao J."/>
        </authorList>
    </citation>
    <scope>NUCLEOTIDE SEQUENCE [LARGE SCALE GENOMIC DNA]</scope>
    <source>
        <strain evidence="3 4">SCSIO 10429</strain>
    </source>
</reference>
<dbReference type="Pfam" id="PF19631">
    <property type="entry name" value="Trypco2"/>
    <property type="match status" value="1"/>
</dbReference>
<accession>A0A1E7LD72</accession>
<feature type="region of interest" description="Disordered" evidence="1">
    <location>
        <begin position="86"/>
        <end position="111"/>
    </location>
</feature>
<evidence type="ECO:0000313" key="4">
    <source>
        <dbReference type="Proteomes" id="UP000176005"/>
    </source>
</evidence>
<dbReference type="InterPro" id="IPR045608">
    <property type="entry name" value="Trypco2"/>
</dbReference>
<comment type="caution">
    <text evidence="3">The sequence shown here is derived from an EMBL/GenBank/DDBJ whole genome shotgun (WGS) entry which is preliminary data.</text>
</comment>
<gene>
    <name evidence="3" type="ORF">AN218_00610</name>
</gene>
<evidence type="ECO:0000259" key="2">
    <source>
        <dbReference type="Pfam" id="PF19631"/>
    </source>
</evidence>
<dbReference type="EMBL" id="LJGW01000019">
    <property type="protein sequence ID" value="OEV14110.1"/>
    <property type="molecule type" value="Genomic_DNA"/>
</dbReference>
<dbReference type="AlphaFoldDB" id="A0A1E7LD72"/>
<dbReference type="Proteomes" id="UP000176005">
    <property type="component" value="Unassembled WGS sequence"/>
</dbReference>
<dbReference type="RefSeq" id="WP_070014456.1">
    <property type="nucleotide sequence ID" value="NZ_LJGW01000019.1"/>
</dbReference>
<feature type="domain" description="Trypsin-co-occurring" evidence="2">
    <location>
        <begin position="7"/>
        <end position="84"/>
    </location>
</feature>
<proteinExistence type="predicted"/>